<feature type="transmembrane region" description="Helical" evidence="1">
    <location>
        <begin position="179"/>
        <end position="200"/>
    </location>
</feature>
<keyword evidence="3" id="KW-1185">Reference proteome</keyword>
<organism evidence="2 3">
    <name type="scientific">Qipengyuania soli</name>
    <dbReference type="NCBI Taxonomy" id="2782568"/>
    <lineage>
        <taxon>Bacteria</taxon>
        <taxon>Pseudomonadati</taxon>
        <taxon>Pseudomonadota</taxon>
        <taxon>Alphaproteobacteria</taxon>
        <taxon>Sphingomonadales</taxon>
        <taxon>Erythrobacteraceae</taxon>
        <taxon>Qipengyuania</taxon>
    </lineage>
</organism>
<dbReference type="EMBL" id="CP064654">
    <property type="protein sequence ID" value="QPC99065.1"/>
    <property type="molecule type" value="Genomic_DNA"/>
</dbReference>
<dbReference type="AlphaFoldDB" id="A0A7S8F234"/>
<keyword evidence="1" id="KW-0472">Membrane</keyword>
<dbReference type="Proteomes" id="UP000594459">
    <property type="component" value="Chromosome"/>
</dbReference>
<sequence>MEASFATRHEGDSRFWAALWLYILLIVLLGFREPVSQRFFDDYQEPASPWLVLHVWSFAAWLFLLAMQAWFAATKRIDWHRKLGVAMLPLAMVMLVSAGTAEFAAQKREVAAGQSGAFSIVTLTYLTTFAVLVPFAWAARKNPPAHKRLILMATASICAGAHLRTVSSFDPALFWESQSYFAHLAFGFGGSMLLVAMGMAWDLYSRGALHPVYRVGAPILFATYVIAAWLYGSTWYSEVSTAFLSTP</sequence>
<evidence type="ECO:0008006" key="4">
    <source>
        <dbReference type="Google" id="ProtNLM"/>
    </source>
</evidence>
<feature type="transmembrane region" description="Helical" evidence="1">
    <location>
        <begin position="15"/>
        <end position="31"/>
    </location>
</feature>
<evidence type="ECO:0000256" key="1">
    <source>
        <dbReference type="SAM" id="Phobius"/>
    </source>
</evidence>
<proteinExistence type="predicted"/>
<evidence type="ECO:0000313" key="2">
    <source>
        <dbReference type="EMBL" id="QPC99065.1"/>
    </source>
</evidence>
<evidence type="ECO:0000313" key="3">
    <source>
        <dbReference type="Proteomes" id="UP000594459"/>
    </source>
</evidence>
<name>A0A7S8F234_9SPHN</name>
<feature type="transmembrane region" description="Helical" evidence="1">
    <location>
        <begin position="51"/>
        <end position="71"/>
    </location>
</feature>
<dbReference type="RefSeq" id="WP_200982090.1">
    <property type="nucleotide sequence ID" value="NZ_CP064654.1"/>
</dbReference>
<dbReference type="KEGG" id="qso:IRL76_00285"/>
<gene>
    <name evidence="2" type="ORF">IRL76_00285</name>
</gene>
<feature type="transmembrane region" description="Helical" evidence="1">
    <location>
        <begin position="83"/>
        <end position="105"/>
    </location>
</feature>
<feature type="transmembrane region" description="Helical" evidence="1">
    <location>
        <begin position="117"/>
        <end position="137"/>
    </location>
</feature>
<accession>A0A7S8F234</accession>
<feature type="transmembrane region" description="Helical" evidence="1">
    <location>
        <begin position="212"/>
        <end position="231"/>
    </location>
</feature>
<keyword evidence="1" id="KW-0812">Transmembrane</keyword>
<protein>
    <recommendedName>
        <fullName evidence="4">DUF2306 domain-containing protein</fullName>
    </recommendedName>
</protein>
<keyword evidence="1" id="KW-1133">Transmembrane helix</keyword>
<reference evidence="2 3" key="1">
    <citation type="submission" date="2020-11" db="EMBL/GenBank/DDBJ databases">
        <title>The genome sequence of Erythrobacter sp. 6D36.</title>
        <authorList>
            <person name="Liu Y."/>
        </authorList>
    </citation>
    <scope>NUCLEOTIDE SEQUENCE [LARGE SCALE GENOMIC DNA]</scope>
    <source>
        <strain evidence="2 3">6D36</strain>
    </source>
</reference>